<dbReference type="PANTHER" id="PTHR42854:SF3">
    <property type="entry name" value="EUKARYOTIC TRANSLATION INITIATION FACTOR 2 SUBUNIT 3-RELATED"/>
    <property type="match status" value="1"/>
</dbReference>
<feature type="domain" description="Tr-type G" evidence="6">
    <location>
        <begin position="1"/>
        <end position="176"/>
    </location>
</feature>
<dbReference type="GO" id="GO:0003746">
    <property type="term" value="F:translation elongation factor activity"/>
    <property type="evidence" value="ECO:0007669"/>
    <property type="project" value="UniProtKB-KW"/>
</dbReference>
<proteinExistence type="predicted"/>
<dbReference type="GO" id="GO:0016259">
    <property type="term" value="P:selenocysteine metabolic process"/>
    <property type="evidence" value="ECO:0007669"/>
    <property type="project" value="TreeGrafter"/>
</dbReference>
<dbReference type="GO" id="GO:0005829">
    <property type="term" value="C:cytosol"/>
    <property type="evidence" value="ECO:0007669"/>
    <property type="project" value="TreeGrafter"/>
</dbReference>
<dbReference type="Pfam" id="PF09106">
    <property type="entry name" value="WHD_2nd_SelB"/>
    <property type="match status" value="1"/>
</dbReference>
<evidence type="ECO:0000313" key="8">
    <source>
        <dbReference type="Proteomes" id="UP000305675"/>
    </source>
</evidence>
<name>A0A4U1BN69_9GAMM</name>
<evidence type="ECO:0000256" key="1">
    <source>
        <dbReference type="ARBA" id="ARBA00004496"/>
    </source>
</evidence>
<dbReference type="InterPro" id="IPR027417">
    <property type="entry name" value="P-loop_NTPase"/>
</dbReference>
<dbReference type="PANTHER" id="PTHR42854">
    <property type="entry name" value="EUKARYOTIC TRANSLATION INITIATION FACTOR 2 SUBUNIT 3 FAMILY MEMBER"/>
    <property type="match status" value="1"/>
</dbReference>
<accession>A0A4U1BN69</accession>
<dbReference type="AlphaFoldDB" id="A0A4U1BN69"/>
<dbReference type="Gene3D" id="1.10.10.10">
    <property type="entry name" value="Winged helix-like DNA-binding domain superfamily/Winged helix DNA-binding domain"/>
    <property type="match status" value="3"/>
</dbReference>
<dbReference type="GO" id="GO:0003924">
    <property type="term" value="F:GTPase activity"/>
    <property type="evidence" value="ECO:0007669"/>
    <property type="project" value="InterPro"/>
</dbReference>
<dbReference type="InterPro" id="IPR048931">
    <property type="entry name" value="WHD_2nd_SelB_bact"/>
</dbReference>
<organism evidence="7 8">
    <name type="scientific">Ferrimonas aestuarii</name>
    <dbReference type="NCBI Taxonomy" id="2569539"/>
    <lineage>
        <taxon>Bacteria</taxon>
        <taxon>Pseudomonadati</taxon>
        <taxon>Pseudomonadota</taxon>
        <taxon>Gammaproteobacteria</taxon>
        <taxon>Alteromonadales</taxon>
        <taxon>Ferrimonadaceae</taxon>
        <taxon>Ferrimonas</taxon>
    </lineage>
</organism>
<keyword evidence="3" id="KW-0547">Nucleotide-binding</keyword>
<dbReference type="GO" id="GO:0005525">
    <property type="term" value="F:GTP binding"/>
    <property type="evidence" value="ECO:0007669"/>
    <property type="project" value="UniProtKB-KW"/>
</dbReference>
<evidence type="ECO:0000313" key="7">
    <source>
        <dbReference type="EMBL" id="TKB54976.1"/>
    </source>
</evidence>
<dbReference type="InterPro" id="IPR031157">
    <property type="entry name" value="G_TR_CS"/>
</dbReference>
<evidence type="ECO:0000256" key="3">
    <source>
        <dbReference type="ARBA" id="ARBA00022741"/>
    </source>
</evidence>
<keyword evidence="2" id="KW-0963">Cytoplasm</keyword>
<evidence type="ECO:0000256" key="4">
    <source>
        <dbReference type="ARBA" id="ARBA00022917"/>
    </source>
</evidence>
<dbReference type="Pfam" id="PF21214">
    <property type="entry name" value="WHD_2nd_SelB_bact"/>
    <property type="match status" value="1"/>
</dbReference>
<dbReference type="InterPro" id="IPR015190">
    <property type="entry name" value="Elong_fac_SelB-wing-hlx_typ-2"/>
</dbReference>
<gene>
    <name evidence="7" type="primary">selB</name>
    <name evidence="7" type="ORF">FCL42_10435</name>
</gene>
<dbReference type="InterPro" id="IPR000795">
    <property type="entry name" value="T_Tr_GTP-bd_dom"/>
</dbReference>
<dbReference type="InterPro" id="IPR036390">
    <property type="entry name" value="WH_DNA-bd_sf"/>
</dbReference>
<dbReference type="SUPFAM" id="SSF52540">
    <property type="entry name" value="P-loop containing nucleoside triphosphate hydrolases"/>
    <property type="match status" value="1"/>
</dbReference>
<dbReference type="Gene3D" id="2.40.30.10">
    <property type="entry name" value="Translation factors"/>
    <property type="match status" value="1"/>
</dbReference>
<evidence type="ECO:0000259" key="6">
    <source>
        <dbReference type="PROSITE" id="PS51722"/>
    </source>
</evidence>
<dbReference type="InterPro" id="IPR050543">
    <property type="entry name" value="eIF2G"/>
</dbReference>
<dbReference type="GO" id="GO:0035368">
    <property type="term" value="F:selenocysteine insertion sequence binding"/>
    <property type="evidence" value="ECO:0007669"/>
    <property type="project" value="TreeGrafter"/>
</dbReference>
<dbReference type="InterPro" id="IPR009000">
    <property type="entry name" value="Transl_B-barrel_sf"/>
</dbReference>
<protein>
    <submittedName>
        <fullName evidence="7">Selenocysteine-specific translation elongation factor</fullName>
    </submittedName>
</protein>
<dbReference type="GO" id="GO:0000049">
    <property type="term" value="F:tRNA binding"/>
    <property type="evidence" value="ECO:0007669"/>
    <property type="project" value="TreeGrafter"/>
</dbReference>
<sequence length="673" mass="74866">MIMVTAGHVDHGKTTLIRALTGTDADRLPEEKRRGMTIDLGYAFMAIPNQPPLAFIDVPGHEKYINNMLVGVSHARHALLVIACDDGVMPQTREHLQVLSLLQIQSLTLVLTKRDLVDANQAQQVAQQAQLLLQSYRMCANQVFEFCPNDDAALTALKQHIQQLAQHHGANTEPQQQNFRMSLDRAFTIKGAGWVGTGTVISGQVQVGDLIYSSGQAGALRVRGIHCQGQTSDTASSGTRVALNLAGVSNHRPLQRGDWLCSLKQPEPCPRPVVTIRTFAPINHWQSVHCFHGGDHTLARVCLLNEASDESNGLAELVLEKPMQLCQDDPIILRHADGKQTLGAARVLALTSPNRKKRTPERLSLLTALAQTSDAATAISLLAQRQALANDDLCWRWQMSPQGVSQLAHTMGLETIGDHLASAALLDQQQQNLVEHLSQYHQAHPDQLGLGRQRLLRMSHCSLPEPVALELIGRLTEQGVMQTRGSLLQLPEHQTTLSEDAQRYWQQLAPKLAQATTPVWVTEMAEWVDASPAELRPICFQLVQQGYITAVIKDRYLLTDTLCHFADLIRSHMDSASALETSEFKAMVNMGRKVSIQVLEYFDRSGFTQRKFRSNCRKIRDRELFKSEREWRKNIGVEPTWDCWQPHPDLKSGRLTGDEVLPSEDGRTIIATA</sequence>
<dbReference type="Pfam" id="PF00009">
    <property type="entry name" value="GTP_EFTU"/>
    <property type="match status" value="1"/>
</dbReference>
<dbReference type="Pfam" id="PF09107">
    <property type="entry name" value="WHD_3rd_SelB"/>
    <property type="match status" value="1"/>
</dbReference>
<dbReference type="OrthoDB" id="9803139at2"/>
<comment type="subcellular location">
    <subcellularLocation>
        <location evidence="1">Cytoplasm</location>
    </subcellularLocation>
</comment>
<dbReference type="InterPro" id="IPR009001">
    <property type="entry name" value="Transl_elong_EF1A/Init_IF2_C"/>
</dbReference>
<dbReference type="InterPro" id="IPR004535">
    <property type="entry name" value="Transl_elong_SelB"/>
</dbReference>
<dbReference type="SUPFAM" id="SSF46785">
    <property type="entry name" value="Winged helix' DNA-binding domain"/>
    <property type="match status" value="2"/>
</dbReference>
<comment type="caution">
    <text evidence="7">The sequence shown here is derived from an EMBL/GenBank/DDBJ whole genome shotgun (WGS) entry which is preliminary data.</text>
</comment>
<dbReference type="CDD" id="cd04171">
    <property type="entry name" value="SelB"/>
    <property type="match status" value="1"/>
</dbReference>
<keyword evidence="7" id="KW-0251">Elongation factor</keyword>
<dbReference type="GO" id="GO:0001514">
    <property type="term" value="P:selenocysteine incorporation"/>
    <property type="evidence" value="ECO:0007669"/>
    <property type="project" value="InterPro"/>
</dbReference>
<dbReference type="InterPro" id="IPR057335">
    <property type="entry name" value="Beta-barrel_SelB"/>
</dbReference>
<keyword evidence="5" id="KW-0342">GTP-binding</keyword>
<dbReference type="EMBL" id="SWCJ01000006">
    <property type="protein sequence ID" value="TKB54976.1"/>
    <property type="molecule type" value="Genomic_DNA"/>
</dbReference>
<keyword evidence="4" id="KW-0648">Protein biosynthesis</keyword>
<dbReference type="Pfam" id="PF25461">
    <property type="entry name" value="Beta-barrel_SelB"/>
    <property type="match status" value="1"/>
</dbReference>
<dbReference type="PROSITE" id="PS00301">
    <property type="entry name" value="G_TR_1"/>
    <property type="match status" value="1"/>
</dbReference>
<dbReference type="InterPro" id="IPR036388">
    <property type="entry name" value="WH-like_DNA-bd_sf"/>
</dbReference>
<dbReference type="InterPro" id="IPR015191">
    <property type="entry name" value="SelB_WHD4"/>
</dbReference>
<dbReference type="PRINTS" id="PR00315">
    <property type="entry name" value="ELONGATNFCT"/>
</dbReference>
<evidence type="ECO:0000256" key="2">
    <source>
        <dbReference type="ARBA" id="ARBA00022490"/>
    </source>
</evidence>
<dbReference type="SUPFAM" id="SSF50465">
    <property type="entry name" value="EF-Tu/eEF-1alpha/eIF2-gamma C-terminal domain"/>
    <property type="match status" value="1"/>
</dbReference>
<dbReference type="Proteomes" id="UP000305675">
    <property type="component" value="Unassembled WGS sequence"/>
</dbReference>
<keyword evidence="8" id="KW-1185">Reference proteome</keyword>
<evidence type="ECO:0000256" key="5">
    <source>
        <dbReference type="ARBA" id="ARBA00023134"/>
    </source>
</evidence>
<reference evidence="7 8" key="1">
    <citation type="submission" date="2019-04" db="EMBL/GenBank/DDBJ databases">
        <authorList>
            <person name="Hwang J.C."/>
        </authorList>
    </citation>
    <scope>NUCLEOTIDE SEQUENCE [LARGE SCALE GENOMIC DNA]</scope>
    <source>
        <strain evidence="7 8">IMCC35002</strain>
    </source>
</reference>
<dbReference type="Gene3D" id="3.40.50.300">
    <property type="entry name" value="P-loop containing nucleotide triphosphate hydrolases"/>
    <property type="match status" value="1"/>
</dbReference>
<dbReference type="NCBIfam" id="TIGR00475">
    <property type="entry name" value="selB"/>
    <property type="match status" value="1"/>
</dbReference>
<dbReference type="PROSITE" id="PS51722">
    <property type="entry name" value="G_TR_2"/>
    <property type="match status" value="1"/>
</dbReference>
<dbReference type="SUPFAM" id="SSF50447">
    <property type="entry name" value="Translation proteins"/>
    <property type="match status" value="1"/>
</dbReference>